<evidence type="ECO:0000313" key="2">
    <source>
        <dbReference type="EMBL" id="GBG73357.1"/>
    </source>
</evidence>
<name>A0A388KTH2_CHABU</name>
<feature type="compositionally biased region" description="Gly residues" evidence="1">
    <location>
        <begin position="357"/>
        <end position="384"/>
    </location>
</feature>
<proteinExistence type="predicted"/>
<dbReference type="EMBL" id="BFEA01000181">
    <property type="protein sequence ID" value="GBG73357.1"/>
    <property type="molecule type" value="Genomic_DNA"/>
</dbReference>
<evidence type="ECO:0000256" key="1">
    <source>
        <dbReference type="SAM" id="MobiDB-lite"/>
    </source>
</evidence>
<feature type="region of interest" description="Disordered" evidence="1">
    <location>
        <begin position="354"/>
        <end position="416"/>
    </location>
</feature>
<dbReference type="Gramene" id="GBG73357">
    <property type="protein sequence ID" value="GBG73357"/>
    <property type="gene ID" value="CBR_g13077"/>
</dbReference>
<keyword evidence="3" id="KW-1185">Reference proteome</keyword>
<comment type="caution">
    <text evidence="2">The sequence shown here is derived from an EMBL/GenBank/DDBJ whole genome shotgun (WGS) entry which is preliminary data.</text>
</comment>
<sequence length="416" mass="46049">MCTDGVAARNKACTLREAVDDDQDSIMTAGDRRSKRTDKVHRDGLPTTRRDWKRLEQTIREFARDMVTHVGAEVKRLKEGAKKFCAGDIEGAKVVVTVEAEACPCKELVKLKFPDAYGGKTEENFDNLEASVNRYVYLQHFAPAEQVRVAFHALKDDAASFARSLARAASCENNVVAYSKVTSLPYFFKLLREQFAVLRRGVKASNKLQTIHSQQWRSARALKAVMDDLVAVPNHGFTEAQLVQLLHRVMPEPLRGHFFEKSQQPTMTYDALSRKVVLYEAKSMLVSTFWHKDLDKCKKWKGRTMSGQVRAKDHLILTLDEGGNDEVPYRQIEWGLEEEDSSIGQRRTYAAVTAGGRPQGRGGGQSQRGQATGGLGSGAQGVGGQRNRQEGGKGQGPPSNCQGPSRSPQRRGGGSP</sequence>
<evidence type="ECO:0000313" key="3">
    <source>
        <dbReference type="Proteomes" id="UP000265515"/>
    </source>
</evidence>
<feature type="region of interest" description="Disordered" evidence="1">
    <location>
        <begin position="26"/>
        <end position="45"/>
    </location>
</feature>
<dbReference type="Proteomes" id="UP000265515">
    <property type="component" value="Unassembled WGS sequence"/>
</dbReference>
<reference evidence="2 3" key="1">
    <citation type="journal article" date="2018" name="Cell">
        <title>The Chara Genome: Secondary Complexity and Implications for Plant Terrestrialization.</title>
        <authorList>
            <person name="Nishiyama T."/>
            <person name="Sakayama H."/>
            <person name="Vries J.D."/>
            <person name="Buschmann H."/>
            <person name="Saint-Marcoux D."/>
            <person name="Ullrich K.K."/>
            <person name="Haas F.B."/>
            <person name="Vanderstraeten L."/>
            <person name="Becker D."/>
            <person name="Lang D."/>
            <person name="Vosolsobe S."/>
            <person name="Rombauts S."/>
            <person name="Wilhelmsson P.K.I."/>
            <person name="Janitza P."/>
            <person name="Kern R."/>
            <person name="Heyl A."/>
            <person name="Rumpler F."/>
            <person name="Villalobos L.I.A.C."/>
            <person name="Clay J.M."/>
            <person name="Skokan R."/>
            <person name="Toyoda A."/>
            <person name="Suzuki Y."/>
            <person name="Kagoshima H."/>
            <person name="Schijlen E."/>
            <person name="Tajeshwar N."/>
            <person name="Catarino B."/>
            <person name="Hetherington A.J."/>
            <person name="Saltykova A."/>
            <person name="Bonnot C."/>
            <person name="Breuninger H."/>
            <person name="Symeonidi A."/>
            <person name="Radhakrishnan G.V."/>
            <person name="Van Nieuwerburgh F."/>
            <person name="Deforce D."/>
            <person name="Chang C."/>
            <person name="Karol K.G."/>
            <person name="Hedrich R."/>
            <person name="Ulvskov P."/>
            <person name="Glockner G."/>
            <person name="Delwiche C.F."/>
            <person name="Petrasek J."/>
            <person name="Van de Peer Y."/>
            <person name="Friml J."/>
            <person name="Beilby M."/>
            <person name="Dolan L."/>
            <person name="Kohara Y."/>
            <person name="Sugano S."/>
            <person name="Fujiyama A."/>
            <person name="Delaux P.-M."/>
            <person name="Quint M."/>
            <person name="TheiBen G."/>
            <person name="Hagemann M."/>
            <person name="Harholt J."/>
            <person name="Dunand C."/>
            <person name="Zachgo S."/>
            <person name="Langdale J."/>
            <person name="Maumus F."/>
            <person name="Straeten D.V.D."/>
            <person name="Gould S.B."/>
            <person name="Rensing S.A."/>
        </authorList>
    </citation>
    <scope>NUCLEOTIDE SEQUENCE [LARGE SCALE GENOMIC DNA]</scope>
    <source>
        <strain evidence="2 3">S276</strain>
    </source>
</reference>
<protein>
    <submittedName>
        <fullName evidence="2">Uncharacterized protein</fullName>
    </submittedName>
</protein>
<organism evidence="2 3">
    <name type="scientific">Chara braunii</name>
    <name type="common">Braun's stonewort</name>
    <dbReference type="NCBI Taxonomy" id="69332"/>
    <lineage>
        <taxon>Eukaryota</taxon>
        <taxon>Viridiplantae</taxon>
        <taxon>Streptophyta</taxon>
        <taxon>Charophyceae</taxon>
        <taxon>Charales</taxon>
        <taxon>Characeae</taxon>
        <taxon>Chara</taxon>
    </lineage>
</organism>
<dbReference type="AlphaFoldDB" id="A0A388KTH2"/>
<gene>
    <name evidence="2" type="ORF">CBR_g13077</name>
</gene>
<accession>A0A388KTH2</accession>